<organism evidence="1 2">
    <name type="scientific">Malus baccata</name>
    <name type="common">Siberian crab apple</name>
    <name type="synonym">Pyrus baccata</name>
    <dbReference type="NCBI Taxonomy" id="106549"/>
    <lineage>
        <taxon>Eukaryota</taxon>
        <taxon>Viridiplantae</taxon>
        <taxon>Streptophyta</taxon>
        <taxon>Embryophyta</taxon>
        <taxon>Tracheophyta</taxon>
        <taxon>Spermatophyta</taxon>
        <taxon>Magnoliopsida</taxon>
        <taxon>eudicotyledons</taxon>
        <taxon>Gunneridae</taxon>
        <taxon>Pentapetalae</taxon>
        <taxon>rosids</taxon>
        <taxon>fabids</taxon>
        <taxon>Rosales</taxon>
        <taxon>Rosaceae</taxon>
        <taxon>Amygdaloideae</taxon>
        <taxon>Maleae</taxon>
        <taxon>Malus</taxon>
    </lineage>
</organism>
<dbReference type="AlphaFoldDB" id="A0A540LFI5"/>
<sequence>MYRPVATTTALPPSLPPHNHFFHPPCCLLGFSDAADYSKSSMMAIIPSPMSVYIIFEMEDRDFEISSHPAGFGLGTIELTTPPSTSTRPE</sequence>
<keyword evidence="2" id="KW-1185">Reference proteome</keyword>
<evidence type="ECO:0000313" key="2">
    <source>
        <dbReference type="Proteomes" id="UP000315295"/>
    </source>
</evidence>
<proteinExistence type="predicted"/>
<protein>
    <submittedName>
        <fullName evidence="1">Uncharacterized protein</fullName>
    </submittedName>
</protein>
<evidence type="ECO:0000313" key="1">
    <source>
        <dbReference type="EMBL" id="TQD85226.1"/>
    </source>
</evidence>
<comment type="caution">
    <text evidence="1">The sequence shown here is derived from an EMBL/GenBank/DDBJ whole genome shotgun (WGS) entry which is preliminary data.</text>
</comment>
<reference evidence="1 2" key="1">
    <citation type="journal article" date="2019" name="G3 (Bethesda)">
        <title>Sequencing of a Wild Apple (Malus baccata) Genome Unravels the Differences Between Cultivated and Wild Apple Species Regarding Disease Resistance and Cold Tolerance.</title>
        <authorList>
            <person name="Chen X."/>
        </authorList>
    </citation>
    <scope>NUCLEOTIDE SEQUENCE [LARGE SCALE GENOMIC DNA]</scope>
    <source>
        <strain evidence="2">cv. Shandingzi</strain>
        <tissue evidence="1">Leaves</tissue>
    </source>
</reference>
<dbReference type="EMBL" id="VIEB01000607">
    <property type="protein sequence ID" value="TQD85226.1"/>
    <property type="molecule type" value="Genomic_DNA"/>
</dbReference>
<name>A0A540LFI5_MALBA</name>
<gene>
    <name evidence="1" type="ORF">C1H46_029223</name>
</gene>
<dbReference type="Proteomes" id="UP000315295">
    <property type="component" value="Unassembled WGS sequence"/>
</dbReference>
<accession>A0A540LFI5</accession>